<dbReference type="STRING" id="1224947.SAMN05216480_101137"/>
<dbReference type="EMBL" id="FPBK01000001">
    <property type="protein sequence ID" value="SFU27323.1"/>
    <property type="molecule type" value="Genomic_DNA"/>
</dbReference>
<reference evidence="2 3" key="1">
    <citation type="submission" date="2016-10" db="EMBL/GenBank/DDBJ databases">
        <authorList>
            <person name="de Groot N.N."/>
        </authorList>
    </citation>
    <scope>NUCLEOTIDE SEQUENCE [LARGE SCALE GENOMIC DNA]</scope>
    <source>
        <strain evidence="2 3">CGMCC 1.12333</strain>
    </source>
</reference>
<dbReference type="GO" id="GO:0016758">
    <property type="term" value="F:hexosyltransferase activity"/>
    <property type="evidence" value="ECO:0007669"/>
    <property type="project" value="UniProtKB-ARBA"/>
</dbReference>
<proteinExistence type="predicted"/>
<dbReference type="InterPro" id="IPR001173">
    <property type="entry name" value="Glyco_trans_2-like"/>
</dbReference>
<accession>A0A1I7ETU6</accession>
<dbReference type="RefSeq" id="WP_093021557.1">
    <property type="nucleotide sequence ID" value="NZ_FPBK01000001.1"/>
</dbReference>
<dbReference type="Gene3D" id="3.90.550.10">
    <property type="entry name" value="Spore Coat Polysaccharide Biosynthesis Protein SpsA, Chain A"/>
    <property type="match status" value="1"/>
</dbReference>
<dbReference type="AlphaFoldDB" id="A0A1I7ETU6"/>
<dbReference type="PANTHER" id="PTHR22916">
    <property type="entry name" value="GLYCOSYLTRANSFERASE"/>
    <property type="match status" value="1"/>
</dbReference>
<dbReference type="OrthoDB" id="9815829at2"/>
<evidence type="ECO:0000313" key="2">
    <source>
        <dbReference type="EMBL" id="SFU27323.1"/>
    </source>
</evidence>
<evidence type="ECO:0000313" key="3">
    <source>
        <dbReference type="Proteomes" id="UP000199138"/>
    </source>
</evidence>
<dbReference type="PANTHER" id="PTHR22916:SF3">
    <property type="entry name" value="UDP-GLCNAC:BETAGAL BETA-1,3-N-ACETYLGLUCOSAMINYLTRANSFERASE-LIKE PROTEIN 1"/>
    <property type="match status" value="1"/>
</dbReference>
<dbReference type="Pfam" id="PF00535">
    <property type="entry name" value="Glycos_transf_2"/>
    <property type="match status" value="1"/>
</dbReference>
<sequence length="258" mass="29521">MAKPLVSIITPTYNSEKFISETIQSVQNQTYPYWEMLIADDASSDDTRAIVSKFQQEDSRIKLIPLTKNRGAGYARNKAINMSSGRYIAFLDGDDCWKPEKLEKQVTLMEDKNITVCFSSYDLMDENSNPLGKTITALEEVDYAKMLKSNYVGNLTGMYNAEVLGKVYMPLIRKRQDWGLWLSCIKEAGKAVGILESLAYYRVRKDSISANKFNLLKHNYNFYRKALNFGVLKSSGYLTRFLIEHFLVKSKQTTTQKS</sequence>
<dbReference type="Proteomes" id="UP000199138">
    <property type="component" value="Unassembled WGS sequence"/>
</dbReference>
<evidence type="ECO:0000259" key="1">
    <source>
        <dbReference type="Pfam" id="PF00535"/>
    </source>
</evidence>
<dbReference type="InterPro" id="IPR029044">
    <property type="entry name" value="Nucleotide-diphossugar_trans"/>
</dbReference>
<dbReference type="FunFam" id="3.90.550.10:FF:000130">
    <property type="entry name" value="Family 2 glycosyl transferase"/>
    <property type="match status" value="1"/>
</dbReference>
<name>A0A1I7ETU6_9FLAO</name>
<dbReference type="SUPFAM" id="SSF53448">
    <property type="entry name" value="Nucleotide-diphospho-sugar transferases"/>
    <property type="match status" value="1"/>
</dbReference>
<gene>
    <name evidence="2" type="ORF">SAMN05216480_101137</name>
</gene>
<protein>
    <recommendedName>
        <fullName evidence="1">Glycosyltransferase 2-like domain-containing protein</fullName>
    </recommendedName>
</protein>
<organism evidence="2 3">
    <name type="scientific">Pustulibacterium marinum</name>
    <dbReference type="NCBI Taxonomy" id="1224947"/>
    <lineage>
        <taxon>Bacteria</taxon>
        <taxon>Pseudomonadati</taxon>
        <taxon>Bacteroidota</taxon>
        <taxon>Flavobacteriia</taxon>
        <taxon>Flavobacteriales</taxon>
        <taxon>Flavobacteriaceae</taxon>
        <taxon>Pustulibacterium</taxon>
    </lineage>
</organism>
<feature type="domain" description="Glycosyltransferase 2-like" evidence="1">
    <location>
        <begin position="7"/>
        <end position="130"/>
    </location>
</feature>
<keyword evidence="3" id="KW-1185">Reference proteome</keyword>